<dbReference type="RefSeq" id="WP_188989349.1">
    <property type="nucleotide sequence ID" value="NZ_BAAAHC010000006.1"/>
</dbReference>
<keyword evidence="4" id="KW-1185">Reference proteome</keyword>
<comment type="caution">
    <text evidence="2">The sequence shown here is derived from an EMBL/GenBank/DDBJ whole genome shotgun (WGS) entry which is preliminary data.</text>
</comment>
<accession>A0A917NFN1</accession>
<evidence type="ECO:0000313" key="1">
    <source>
        <dbReference type="EMBL" id="GAA0514066.1"/>
    </source>
</evidence>
<evidence type="ECO:0000313" key="3">
    <source>
        <dbReference type="Proteomes" id="UP000597989"/>
    </source>
</evidence>
<organism evidence="2 3">
    <name type="scientific">Saccharopolyspora thermophila</name>
    <dbReference type="NCBI Taxonomy" id="89367"/>
    <lineage>
        <taxon>Bacteria</taxon>
        <taxon>Bacillati</taxon>
        <taxon>Actinomycetota</taxon>
        <taxon>Actinomycetes</taxon>
        <taxon>Pseudonocardiales</taxon>
        <taxon>Pseudonocardiaceae</taxon>
        <taxon>Saccharopolyspora</taxon>
    </lineage>
</organism>
<reference evidence="1" key="5">
    <citation type="submission" date="2023-12" db="EMBL/GenBank/DDBJ databases">
        <authorList>
            <person name="Sun Q."/>
            <person name="Inoue M."/>
        </authorList>
    </citation>
    <scope>NUCLEOTIDE SEQUENCE</scope>
    <source>
        <strain evidence="1">JCM 10664</strain>
    </source>
</reference>
<reference evidence="1" key="1">
    <citation type="journal article" date="2014" name="Int. J. Syst. Evol. Microbiol.">
        <title>Complete genome of a new Firmicutes species belonging to the dominant human colonic microbiota ('Ruminococcus bicirculans') reveals two chromosomes and a selective capacity to utilize plant glucans.</title>
        <authorList>
            <consortium name="NISC Comparative Sequencing Program"/>
            <person name="Wegmann U."/>
            <person name="Louis P."/>
            <person name="Goesmann A."/>
            <person name="Henrissat B."/>
            <person name="Duncan S.H."/>
            <person name="Flint H.J."/>
        </authorList>
    </citation>
    <scope>NUCLEOTIDE SEQUENCE</scope>
    <source>
        <strain evidence="1">JCM 10664</strain>
    </source>
</reference>
<protein>
    <submittedName>
        <fullName evidence="2">Uncharacterized protein</fullName>
    </submittedName>
</protein>
<gene>
    <name evidence="1" type="ORF">GCM10009545_15200</name>
    <name evidence="2" type="ORF">GCM10011581_36880</name>
</gene>
<reference evidence="2 3" key="2">
    <citation type="journal article" date="2014" name="Int. J. Syst. Evol. Microbiol.">
        <title>Complete genome sequence of Corynebacterium casei LMG S-19264T (=DSM 44701T), isolated from a smear-ripened cheese.</title>
        <authorList>
            <consortium name="US DOE Joint Genome Institute (JGI-PGF)"/>
            <person name="Walter F."/>
            <person name="Albersmeier A."/>
            <person name="Kalinowski J."/>
            <person name="Ruckert C."/>
        </authorList>
    </citation>
    <scope>NUCLEOTIDE SEQUENCE [LARGE SCALE GENOMIC DNA]</scope>
    <source>
        <strain evidence="2 3">CGMCC 4.7206</strain>
    </source>
</reference>
<dbReference type="EMBL" id="BAAAHC010000006">
    <property type="protein sequence ID" value="GAA0514066.1"/>
    <property type="molecule type" value="Genomic_DNA"/>
</dbReference>
<dbReference type="Proteomes" id="UP001500220">
    <property type="component" value="Unassembled WGS sequence"/>
</dbReference>
<reference evidence="4" key="3">
    <citation type="journal article" date="2019" name="Int. J. Syst. Evol. Microbiol.">
        <title>The Global Catalogue of Microorganisms (GCM) 10K type strain sequencing project: providing services to taxonomists for standard genome sequencing and annotation.</title>
        <authorList>
            <consortium name="The Broad Institute Genomics Platform"/>
            <consortium name="The Broad Institute Genome Sequencing Center for Infectious Disease"/>
            <person name="Wu L."/>
            <person name="Ma J."/>
        </authorList>
    </citation>
    <scope>NUCLEOTIDE SEQUENCE [LARGE SCALE GENOMIC DNA]</scope>
    <source>
        <strain evidence="4">JCM 10664</strain>
    </source>
</reference>
<proteinExistence type="predicted"/>
<evidence type="ECO:0000313" key="2">
    <source>
        <dbReference type="EMBL" id="GGI96331.1"/>
    </source>
</evidence>
<dbReference type="EMBL" id="BMMT01000013">
    <property type="protein sequence ID" value="GGI96331.1"/>
    <property type="molecule type" value="Genomic_DNA"/>
</dbReference>
<reference evidence="2" key="4">
    <citation type="submission" date="2020-09" db="EMBL/GenBank/DDBJ databases">
        <authorList>
            <person name="Sun Q."/>
            <person name="Zhou Y."/>
        </authorList>
    </citation>
    <scope>NUCLEOTIDE SEQUENCE</scope>
    <source>
        <strain evidence="2">CGMCC 4.7206</strain>
    </source>
</reference>
<evidence type="ECO:0000313" key="4">
    <source>
        <dbReference type="Proteomes" id="UP001500220"/>
    </source>
</evidence>
<sequence>MDASTEQIKWFQFKPGVVVDSLRVAHCAAPTSEDGEVQAWCGLKFHPSDIEEAADPTSPPDSGKAPACAPCSACLLRLAAATDETRQPASTSPEDGKLAVVLRKAQWLLDDAAYYLPQGRCSTEDREMLAKTLDQLAALIREQGTQNLVIEQFGA</sequence>
<name>A0A917NFN1_9PSEU</name>
<dbReference type="Proteomes" id="UP000597989">
    <property type="component" value="Unassembled WGS sequence"/>
</dbReference>
<dbReference type="AlphaFoldDB" id="A0A917NFN1"/>